<evidence type="ECO:0000313" key="4">
    <source>
        <dbReference type="Proteomes" id="UP001597403"/>
    </source>
</evidence>
<keyword evidence="2" id="KW-0472">Membrane</keyword>
<dbReference type="RefSeq" id="WP_204825217.1">
    <property type="nucleotide sequence ID" value="NZ_JBHUGF010000010.1"/>
</dbReference>
<accession>A0ABW4UVH4</accession>
<sequence>MALGIIMIIIGIPFLLVWGITSIGIFIPDPSGASIPMGSLWGSWIIVSLFTFLPGFLLVYFGVKRIKLHNRKIQAQKDWYARQNEIHNERQQQHQNHSSGSIHTIDREDMQHIPHRQPNPNRYSSTTTSYSSTTTITSNINGNSTTTTDYKIFNPLDPKTAPYTSWQQQQRNQQMNPSPTPPPAPNLQPKKVDCSGCGAIYTIAPHESKDCEYCGNTVVYE</sequence>
<comment type="caution">
    <text evidence="3">The sequence shown here is derived from an EMBL/GenBank/DDBJ whole genome shotgun (WGS) entry which is preliminary data.</text>
</comment>
<protein>
    <submittedName>
        <fullName evidence="3">Uncharacterized protein</fullName>
    </submittedName>
</protein>
<reference evidence="4" key="1">
    <citation type="journal article" date="2019" name="Int. J. Syst. Evol. Microbiol.">
        <title>The Global Catalogue of Microorganisms (GCM) 10K type strain sequencing project: providing services to taxonomists for standard genome sequencing and annotation.</title>
        <authorList>
            <consortium name="The Broad Institute Genomics Platform"/>
            <consortium name="The Broad Institute Genome Sequencing Center for Infectious Disease"/>
            <person name="Wu L."/>
            <person name="Ma J."/>
        </authorList>
    </citation>
    <scope>NUCLEOTIDE SEQUENCE [LARGE SCALE GENOMIC DNA]</scope>
    <source>
        <strain evidence="4">CGMCC 1.15067</strain>
    </source>
</reference>
<name>A0ABW4UVH4_9BACL</name>
<dbReference type="Proteomes" id="UP001597403">
    <property type="component" value="Unassembled WGS sequence"/>
</dbReference>
<evidence type="ECO:0000256" key="2">
    <source>
        <dbReference type="SAM" id="Phobius"/>
    </source>
</evidence>
<feature type="region of interest" description="Disordered" evidence="1">
    <location>
        <begin position="112"/>
        <end position="187"/>
    </location>
</feature>
<feature type="transmembrane region" description="Helical" evidence="2">
    <location>
        <begin position="5"/>
        <end position="27"/>
    </location>
</feature>
<feature type="compositionally biased region" description="Low complexity" evidence="1">
    <location>
        <begin position="167"/>
        <end position="177"/>
    </location>
</feature>
<feature type="transmembrane region" description="Helical" evidence="2">
    <location>
        <begin position="39"/>
        <end position="63"/>
    </location>
</feature>
<organism evidence="3 4">
    <name type="scientific">Paenibacillus nicotianae</name>
    <dbReference type="NCBI Taxonomy" id="1526551"/>
    <lineage>
        <taxon>Bacteria</taxon>
        <taxon>Bacillati</taxon>
        <taxon>Bacillota</taxon>
        <taxon>Bacilli</taxon>
        <taxon>Bacillales</taxon>
        <taxon>Paenibacillaceae</taxon>
        <taxon>Paenibacillus</taxon>
    </lineage>
</organism>
<dbReference type="EMBL" id="JBHUGF010000010">
    <property type="protein sequence ID" value="MFD1991488.1"/>
    <property type="molecule type" value="Genomic_DNA"/>
</dbReference>
<keyword evidence="4" id="KW-1185">Reference proteome</keyword>
<gene>
    <name evidence="3" type="ORF">ACFSGI_16080</name>
</gene>
<keyword evidence="2" id="KW-0812">Transmembrane</keyword>
<evidence type="ECO:0000313" key="3">
    <source>
        <dbReference type="EMBL" id="MFD1991488.1"/>
    </source>
</evidence>
<feature type="compositionally biased region" description="Low complexity" evidence="1">
    <location>
        <begin position="123"/>
        <end position="148"/>
    </location>
</feature>
<evidence type="ECO:0000256" key="1">
    <source>
        <dbReference type="SAM" id="MobiDB-lite"/>
    </source>
</evidence>
<proteinExistence type="predicted"/>
<keyword evidence="2" id="KW-1133">Transmembrane helix</keyword>